<dbReference type="PANTHER" id="PTHR43222:SF2">
    <property type="entry name" value="NUDIX HYDROLASE 23, CHLOROPLASTIC"/>
    <property type="match status" value="1"/>
</dbReference>
<dbReference type="PROSITE" id="PS51462">
    <property type="entry name" value="NUDIX"/>
    <property type="match status" value="1"/>
</dbReference>
<sequence length="185" mass="21349">MMNMDFCSNCGQKTTEQIPLGDHQLRRVCTSCSSIHYVNPKVICGALALWENKVLLCRRAIEPRYGLWTLPAGYMELFETMEQGAARETREEAEAEVEIEQLYCMYNIPRIGQIYVLFKANLVDGKFGAGEESIECRLFEEDEIPWSELAFPSVEHTLRHYFADRKSNQFNFHLETLGTRLDHTG</sequence>
<dbReference type="SUPFAM" id="SSF55811">
    <property type="entry name" value="Nudix"/>
    <property type="match status" value="1"/>
</dbReference>
<reference evidence="2 3" key="1">
    <citation type="submission" date="2017-02" db="EMBL/GenBank/DDBJ databases">
        <authorList>
            <person name="Peterson S.W."/>
        </authorList>
    </citation>
    <scope>NUCLEOTIDE SEQUENCE [LARGE SCALE GENOMIC DNA]</scope>
    <source>
        <strain evidence="2">C6</strain>
    </source>
</reference>
<dbReference type="GO" id="GO:0003824">
    <property type="term" value="F:catalytic activity"/>
    <property type="evidence" value="ECO:0007669"/>
    <property type="project" value="UniProtKB-ARBA"/>
</dbReference>
<evidence type="ECO:0000313" key="3">
    <source>
        <dbReference type="Proteomes" id="UP000196240"/>
    </source>
</evidence>
<dbReference type="InterPro" id="IPR015797">
    <property type="entry name" value="NUDIX_hydrolase-like_dom_sf"/>
</dbReference>
<gene>
    <name evidence="2" type="ORF">ACNJC6_03357</name>
</gene>
<dbReference type="EMBL" id="FUUY01000017">
    <property type="protein sequence ID" value="SJX23680.1"/>
    <property type="molecule type" value="Genomic_DNA"/>
</dbReference>
<dbReference type="InterPro" id="IPR029401">
    <property type="entry name" value="Nudix_N"/>
</dbReference>
<dbReference type="Gene3D" id="3.90.79.10">
    <property type="entry name" value="Nucleoside Triphosphate Pyrophosphohydrolase"/>
    <property type="match status" value="1"/>
</dbReference>
<dbReference type="CDD" id="cd04511">
    <property type="entry name" value="NUDIX_Hydrolase"/>
    <property type="match status" value="1"/>
</dbReference>
<accession>A0A1R7QHB8</accession>
<dbReference type="PANTHER" id="PTHR43222">
    <property type="entry name" value="NUDIX HYDROLASE 23"/>
    <property type="match status" value="1"/>
</dbReference>
<name>A0A1R7QHB8_ACIJO</name>
<protein>
    <submittedName>
        <fullName evidence="2">NADH pyrophosphatase</fullName>
    </submittedName>
</protein>
<dbReference type="InterPro" id="IPR000086">
    <property type="entry name" value="NUDIX_hydrolase_dom"/>
</dbReference>
<dbReference type="Pfam" id="PF00293">
    <property type="entry name" value="NUDIX"/>
    <property type="match status" value="1"/>
</dbReference>
<evidence type="ECO:0000259" key="1">
    <source>
        <dbReference type="PROSITE" id="PS51462"/>
    </source>
</evidence>
<organism evidence="2 3">
    <name type="scientific">Acinetobacter johnsonii</name>
    <dbReference type="NCBI Taxonomy" id="40214"/>
    <lineage>
        <taxon>Bacteria</taxon>
        <taxon>Pseudomonadati</taxon>
        <taxon>Pseudomonadota</taxon>
        <taxon>Gammaproteobacteria</taxon>
        <taxon>Moraxellales</taxon>
        <taxon>Moraxellaceae</taxon>
        <taxon>Acinetobacter</taxon>
    </lineage>
</organism>
<feature type="domain" description="Nudix hydrolase" evidence="1">
    <location>
        <begin position="25"/>
        <end position="162"/>
    </location>
</feature>
<evidence type="ECO:0000313" key="2">
    <source>
        <dbReference type="EMBL" id="SJX23680.1"/>
    </source>
</evidence>
<proteinExistence type="predicted"/>
<dbReference type="AlphaFoldDB" id="A0A1R7QHB8"/>
<dbReference type="Proteomes" id="UP000196240">
    <property type="component" value="Unassembled WGS sequence"/>
</dbReference>
<dbReference type="Gene3D" id="2.20.70.10">
    <property type="match status" value="1"/>
</dbReference>
<dbReference type="Pfam" id="PF14803">
    <property type="entry name" value="Zn_ribbon_Nudix"/>
    <property type="match status" value="1"/>
</dbReference>